<evidence type="ECO:0000313" key="6">
    <source>
        <dbReference type="EMBL" id="PXY17487.1"/>
    </source>
</evidence>
<dbReference type="SUPFAM" id="SSF53383">
    <property type="entry name" value="PLP-dependent transferases"/>
    <property type="match status" value="1"/>
</dbReference>
<comment type="caution">
    <text evidence="6">The sequence shown here is derived from an EMBL/GenBank/DDBJ whole genome shotgun (WGS) entry which is preliminary data.</text>
</comment>
<dbReference type="GO" id="GO:0008483">
    <property type="term" value="F:transaminase activity"/>
    <property type="evidence" value="ECO:0007669"/>
    <property type="project" value="UniProtKB-KW"/>
</dbReference>
<dbReference type="PROSITE" id="PS00595">
    <property type="entry name" value="AA_TRANSFER_CLASS_5"/>
    <property type="match status" value="1"/>
</dbReference>
<dbReference type="OrthoDB" id="9808002at2"/>
<comment type="similarity">
    <text evidence="3">Belongs to the class-V pyridoxal-phosphate-dependent aminotransferase family.</text>
</comment>
<organism evidence="6 7">
    <name type="scientific">Prauserella flavalba</name>
    <dbReference type="NCBI Taxonomy" id="1477506"/>
    <lineage>
        <taxon>Bacteria</taxon>
        <taxon>Bacillati</taxon>
        <taxon>Actinomycetota</taxon>
        <taxon>Actinomycetes</taxon>
        <taxon>Pseudonocardiales</taxon>
        <taxon>Pseudonocardiaceae</taxon>
        <taxon>Prauserella</taxon>
    </lineage>
</organism>
<dbReference type="EMBL" id="MASU01000027">
    <property type="protein sequence ID" value="PXY17487.1"/>
    <property type="molecule type" value="Genomic_DNA"/>
</dbReference>
<evidence type="ECO:0000256" key="4">
    <source>
        <dbReference type="RuleBase" id="RU004504"/>
    </source>
</evidence>
<dbReference type="InterPro" id="IPR020578">
    <property type="entry name" value="Aminotrans_V_PyrdxlP_BS"/>
</dbReference>
<dbReference type="Proteomes" id="UP000247892">
    <property type="component" value="Unassembled WGS sequence"/>
</dbReference>
<reference evidence="6 7" key="1">
    <citation type="submission" date="2016-07" db="EMBL/GenBank/DDBJ databases">
        <title>Draft genome sequence of Prauserella sp. YIM 121212, isolated from alkaline soil.</title>
        <authorList>
            <person name="Ruckert C."/>
            <person name="Albersmeier A."/>
            <person name="Jiang C.-L."/>
            <person name="Jiang Y."/>
            <person name="Kalinowski J."/>
            <person name="Schneider O."/>
            <person name="Winkler A."/>
            <person name="Zotchev S.B."/>
        </authorList>
    </citation>
    <scope>NUCLEOTIDE SEQUENCE [LARGE SCALE GENOMIC DNA]</scope>
    <source>
        <strain evidence="6 7">YIM 121212</strain>
    </source>
</reference>
<dbReference type="PANTHER" id="PTHR43586:SF24">
    <property type="entry name" value="BLR4730 PROTEIN"/>
    <property type="match status" value="1"/>
</dbReference>
<evidence type="ECO:0000256" key="1">
    <source>
        <dbReference type="ARBA" id="ARBA00001933"/>
    </source>
</evidence>
<keyword evidence="7" id="KW-1185">Reference proteome</keyword>
<dbReference type="AlphaFoldDB" id="A0A318LLX9"/>
<proteinExistence type="inferred from homology"/>
<dbReference type="InterPro" id="IPR015424">
    <property type="entry name" value="PyrdxlP-dep_Trfase"/>
</dbReference>
<keyword evidence="6" id="KW-0808">Transferase</keyword>
<comment type="cofactor">
    <cofactor evidence="1 4">
        <name>pyridoxal 5'-phosphate</name>
        <dbReference type="ChEBI" id="CHEBI:597326"/>
    </cofactor>
</comment>
<dbReference type="Gene3D" id="3.40.640.10">
    <property type="entry name" value="Type I PLP-dependent aspartate aminotransferase-like (Major domain)"/>
    <property type="match status" value="1"/>
</dbReference>
<dbReference type="RefSeq" id="WP_110343986.1">
    <property type="nucleotide sequence ID" value="NZ_JBHVKT010000068.1"/>
</dbReference>
<sequence>MTALAIDAFDVETARRETPGCSNVVHFNNAGASLMPASVLDSTVSHLRLEARIGGYEAAAEAAATIDAAYASAACLLGCEPSEIAVLDSATRAWDMAFYSIPFRAGDRILTSEAEYGSNFIAYLQLAARYDLKVEVVANDESGQISVPRLRELIDERVRLISLTHVPTNCGLVNPAAEVGKVAREAGVLYLLDACQSAGQMPLDVGEIGCDLLSLTGRKYLRGPRGTGLLYVRQDLLDQLSPPMLDLHAATWTARDEYRMRPDARRFESWECNYAAKIGLGTAIDYALGWGLDRIRERVYMLADELRARLEELPGVKLRDVGAERCGIVAFTVDGVAPADVKQRLATRGINVSVSRAPSTRVDMENRGLDELVRASVHYYNTQREIRSLCDAVRRATSMG</sequence>
<protein>
    <submittedName>
        <fullName evidence="6">Aminotransferase class V</fullName>
    </submittedName>
</protein>
<keyword evidence="6" id="KW-0032">Aminotransferase</keyword>
<dbReference type="Pfam" id="PF00266">
    <property type="entry name" value="Aminotran_5"/>
    <property type="match status" value="1"/>
</dbReference>
<accession>A0A318LLX9</accession>
<evidence type="ECO:0000259" key="5">
    <source>
        <dbReference type="Pfam" id="PF00266"/>
    </source>
</evidence>
<name>A0A318LLX9_9PSEU</name>
<dbReference type="InterPro" id="IPR015422">
    <property type="entry name" value="PyrdxlP-dep_Trfase_small"/>
</dbReference>
<dbReference type="InterPro" id="IPR000192">
    <property type="entry name" value="Aminotrans_V_dom"/>
</dbReference>
<dbReference type="InterPro" id="IPR015421">
    <property type="entry name" value="PyrdxlP-dep_Trfase_major"/>
</dbReference>
<dbReference type="Gene3D" id="3.90.1150.10">
    <property type="entry name" value="Aspartate Aminotransferase, domain 1"/>
    <property type="match status" value="1"/>
</dbReference>
<dbReference type="PANTHER" id="PTHR43586">
    <property type="entry name" value="CYSTEINE DESULFURASE"/>
    <property type="match status" value="1"/>
</dbReference>
<evidence type="ECO:0000256" key="3">
    <source>
        <dbReference type="RuleBase" id="RU004075"/>
    </source>
</evidence>
<evidence type="ECO:0000313" key="7">
    <source>
        <dbReference type="Proteomes" id="UP000247892"/>
    </source>
</evidence>
<feature type="domain" description="Aminotransferase class V" evidence="5">
    <location>
        <begin position="26"/>
        <end position="389"/>
    </location>
</feature>
<gene>
    <name evidence="6" type="ORF">BA062_37530</name>
</gene>
<evidence type="ECO:0000256" key="2">
    <source>
        <dbReference type="ARBA" id="ARBA00022898"/>
    </source>
</evidence>
<keyword evidence="2" id="KW-0663">Pyridoxal phosphate</keyword>